<dbReference type="EMBL" id="UINC01138652">
    <property type="protein sequence ID" value="SVD24734.1"/>
    <property type="molecule type" value="Genomic_DNA"/>
</dbReference>
<reference evidence="1" key="1">
    <citation type="submission" date="2018-05" db="EMBL/GenBank/DDBJ databases">
        <authorList>
            <person name="Lanie J.A."/>
            <person name="Ng W.-L."/>
            <person name="Kazmierczak K.M."/>
            <person name="Andrzejewski T.M."/>
            <person name="Davidsen T.M."/>
            <person name="Wayne K.J."/>
            <person name="Tettelin H."/>
            <person name="Glass J.I."/>
            <person name="Rusch D."/>
            <person name="Podicherti R."/>
            <person name="Tsui H.-C.T."/>
            <person name="Winkler M.E."/>
        </authorList>
    </citation>
    <scope>NUCLEOTIDE SEQUENCE</scope>
</reference>
<gene>
    <name evidence="1" type="ORF">METZ01_LOCUS377588</name>
</gene>
<protein>
    <submittedName>
        <fullName evidence="1">Uncharacterized protein</fullName>
    </submittedName>
</protein>
<feature type="non-terminal residue" evidence="1">
    <location>
        <position position="25"/>
    </location>
</feature>
<proteinExistence type="predicted"/>
<accession>A0A382TRM0</accession>
<evidence type="ECO:0000313" key="1">
    <source>
        <dbReference type="EMBL" id="SVD24734.1"/>
    </source>
</evidence>
<dbReference type="AlphaFoldDB" id="A0A382TRM0"/>
<organism evidence="1">
    <name type="scientific">marine metagenome</name>
    <dbReference type="NCBI Taxonomy" id="408172"/>
    <lineage>
        <taxon>unclassified sequences</taxon>
        <taxon>metagenomes</taxon>
        <taxon>ecological metagenomes</taxon>
    </lineage>
</organism>
<name>A0A382TRM0_9ZZZZ</name>
<sequence>MFSDYCPLPDLFVEFLIQMQAGCLL</sequence>